<dbReference type="EMBL" id="BMQD01000038">
    <property type="protein sequence ID" value="GGK97407.1"/>
    <property type="molecule type" value="Genomic_DNA"/>
</dbReference>
<dbReference type="InterPro" id="IPR050736">
    <property type="entry name" value="Sensor_HK_Regulatory"/>
</dbReference>
<gene>
    <name evidence="12" type="ORF">GCM10010126_66050</name>
</gene>
<dbReference type="PANTHER" id="PTHR43711">
    <property type="entry name" value="TWO-COMPONENT HISTIDINE KINASE"/>
    <property type="match status" value="1"/>
</dbReference>
<evidence type="ECO:0000256" key="1">
    <source>
        <dbReference type="ARBA" id="ARBA00000085"/>
    </source>
</evidence>
<dbReference type="InterPro" id="IPR036890">
    <property type="entry name" value="HATPase_C_sf"/>
</dbReference>
<evidence type="ECO:0000313" key="12">
    <source>
        <dbReference type="EMBL" id="GGK97407.1"/>
    </source>
</evidence>
<protein>
    <recommendedName>
        <fullName evidence="4">histidine kinase</fullName>
        <ecNumber evidence="4">2.7.13.3</ecNumber>
    </recommendedName>
</protein>
<dbReference type="AlphaFoldDB" id="A0AA37F8G9"/>
<evidence type="ECO:0000256" key="8">
    <source>
        <dbReference type="ARBA" id="ARBA00023012"/>
    </source>
</evidence>
<keyword evidence="7" id="KW-0418">Kinase</keyword>
<comment type="caution">
    <text evidence="12">The sequence shown here is derived from an EMBL/GenBank/DDBJ whole genome shotgun (WGS) entry which is preliminary data.</text>
</comment>
<dbReference type="InterPro" id="IPR005467">
    <property type="entry name" value="His_kinase_dom"/>
</dbReference>
<dbReference type="PROSITE" id="PS50109">
    <property type="entry name" value="HIS_KIN"/>
    <property type="match status" value="1"/>
</dbReference>
<evidence type="ECO:0000313" key="13">
    <source>
        <dbReference type="Proteomes" id="UP000627984"/>
    </source>
</evidence>
<dbReference type="SMART" id="SM00387">
    <property type="entry name" value="HATPase_c"/>
    <property type="match status" value="1"/>
</dbReference>
<dbReference type="SUPFAM" id="SSF47384">
    <property type="entry name" value="Homodimeric domain of signal transducing histidine kinase"/>
    <property type="match status" value="1"/>
</dbReference>
<dbReference type="PANTHER" id="PTHR43711:SF1">
    <property type="entry name" value="HISTIDINE KINASE 1"/>
    <property type="match status" value="1"/>
</dbReference>
<keyword evidence="8" id="KW-0902">Two-component regulatory system</keyword>
<dbReference type="Pfam" id="PF13185">
    <property type="entry name" value="GAF_2"/>
    <property type="match status" value="1"/>
</dbReference>
<dbReference type="SMART" id="SM00388">
    <property type="entry name" value="HisKA"/>
    <property type="match status" value="1"/>
</dbReference>
<dbReference type="InterPro" id="IPR001610">
    <property type="entry name" value="PAC"/>
</dbReference>
<dbReference type="FunFam" id="1.10.287.130:FF:000001">
    <property type="entry name" value="Two-component sensor histidine kinase"/>
    <property type="match status" value="1"/>
</dbReference>
<dbReference type="InterPro" id="IPR004358">
    <property type="entry name" value="Sig_transdc_His_kin-like_C"/>
</dbReference>
<evidence type="ECO:0000256" key="2">
    <source>
        <dbReference type="ARBA" id="ARBA00001968"/>
    </source>
</evidence>
<accession>A0AA37F8G9</accession>
<dbReference type="CDD" id="cd00082">
    <property type="entry name" value="HisKA"/>
    <property type="match status" value="1"/>
</dbReference>
<evidence type="ECO:0000256" key="9">
    <source>
        <dbReference type="ARBA" id="ARBA00023136"/>
    </source>
</evidence>
<dbReference type="PROSITE" id="PS50113">
    <property type="entry name" value="PAC"/>
    <property type="match status" value="1"/>
</dbReference>
<keyword evidence="5" id="KW-0597">Phosphoprotein</keyword>
<evidence type="ECO:0000256" key="5">
    <source>
        <dbReference type="ARBA" id="ARBA00022553"/>
    </source>
</evidence>
<dbReference type="Pfam" id="PF08448">
    <property type="entry name" value="PAS_4"/>
    <property type="match status" value="1"/>
</dbReference>
<keyword evidence="9" id="KW-0472">Membrane</keyword>
<dbReference type="SMART" id="SM00086">
    <property type="entry name" value="PAC"/>
    <property type="match status" value="2"/>
</dbReference>
<keyword evidence="6" id="KW-0808">Transferase</keyword>
<dbReference type="InterPro" id="IPR003018">
    <property type="entry name" value="GAF"/>
</dbReference>
<dbReference type="SMART" id="SM00065">
    <property type="entry name" value="GAF"/>
    <property type="match status" value="2"/>
</dbReference>
<dbReference type="SUPFAM" id="SSF55874">
    <property type="entry name" value="ATPase domain of HSP90 chaperone/DNA topoisomerase II/histidine kinase"/>
    <property type="match status" value="1"/>
</dbReference>
<sequence>MKTMDRVGDARRLEALQATGLLDAPRSPLLDRVTRMAARLLDVPIARVSLITEDRQVVVSTEGTSPSLSERQSPLSQSVCRHLVLGDTPLAVADTRGDERWRDIVAVARGELAAYAGVPVHEPGGRPLGTLCVIDHRPRPWSPEDLETLEELAATAEAVIASQSSFQEVRRELEEERTFLSALLDSLDVGVAACDTDGRLVRFNEPMREFVQAPEQPVDMIAWPRVYHLFGPDGRTLLAPEEAPVVRALVSGRFDGQEVVVRAPGRPPRRFTVNGRPIETADGRRLGAMCTGREITDHHRIQVLRDAQYAVIKALAEAGSVEQAACGVLGAIAGAFGWSCGEYWQVDPGGERISRTGSWVEPGHDLSEFTGPELMTVRPGEGLPGRVWASGRRSWTPDLRDEPGGFLRTPHALHAGLRTAVGLPVRSGERVLAVLAFFSETVEEPDDDLLYLLDGVCAHIGRFMERRRAEDLALALTASRRRFDEVVAQLDDLVWTVEIDDGGHARRTYQSQSTAGILGGHVPLGIDAAAFTESLVHPDDLEAFCGLHEAVASGRPAQAEYRVVGLDGVTRWIWTRAAPRREGGRLLADGICTDVTERHRIAEERERLLEREQEQVRRLRDLDRMKDELVALVSHEIRSPVSVIRSYAEMLADLPDLTDEPRMFADVIDRKTAHLQHLVDDLLDLARLDAGHITVDPRPVSLTRLVRQAVDEHRAAAAAKHLTLTTDLALHLPARADPVRLRQVLDNLLSNAVKYTPEHGTVTVTAGCDGGHGDEGCTSGTVAVTVADTGIGIPAEEYPRLFDRFFRASTARRAGIKGTGLGLAVTKAIVEAHGGTVTAAPGEGGGTVFTVRLPAAGPGRR</sequence>
<dbReference type="GO" id="GO:0005886">
    <property type="term" value="C:plasma membrane"/>
    <property type="evidence" value="ECO:0007669"/>
    <property type="project" value="UniProtKB-SubCell"/>
</dbReference>
<evidence type="ECO:0000256" key="4">
    <source>
        <dbReference type="ARBA" id="ARBA00012438"/>
    </source>
</evidence>
<feature type="domain" description="PAC" evidence="11">
    <location>
        <begin position="557"/>
        <end position="607"/>
    </location>
</feature>
<dbReference type="SUPFAM" id="SSF55781">
    <property type="entry name" value="GAF domain-like"/>
    <property type="match status" value="2"/>
</dbReference>
<reference evidence="12" key="1">
    <citation type="journal article" date="2014" name="Int. J. Syst. Evol. Microbiol.">
        <title>Complete genome sequence of Corynebacterium casei LMG S-19264T (=DSM 44701T), isolated from a smear-ripened cheese.</title>
        <authorList>
            <consortium name="US DOE Joint Genome Institute (JGI-PGF)"/>
            <person name="Walter F."/>
            <person name="Albersmeier A."/>
            <person name="Kalinowski J."/>
            <person name="Ruckert C."/>
        </authorList>
    </citation>
    <scope>NUCLEOTIDE SEQUENCE</scope>
    <source>
        <strain evidence="12">JCM 3093</strain>
    </source>
</reference>
<dbReference type="InterPro" id="IPR029016">
    <property type="entry name" value="GAF-like_dom_sf"/>
</dbReference>
<dbReference type="Gene3D" id="3.30.450.40">
    <property type="match status" value="2"/>
</dbReference>
<dbReference type="Pfam" id="PF02518">
    <property type="entry name" value="HATPase_c"/>
    <property type="match status" value="1"/>
</dbReference>
<organism evidence="12 13">
    <name type="scientific">Planomonospora parontospora</name>
    <dbReference type="NCBI Taxonomy" id="58119"/>
    <lineage>
        <taxon>Bacteria</taxon>
        <taxon>Bacillati</taxon>
        <taxon>Actinomycetota</taxon>
        <taxon>Actinomycetes</taxon>
        <taxon>Streptosporangiales</taxon>
        <taxon>Streptosporangiaceae</taxon>
        <taxon>Planomonospora</taxon>
    </lineage>
</organism>
<evidence type="ECO:0000256" key="3">
    <source>
        <dbReference type="ARBA" id="ARBA00004236"/>
    </source>
</evidence>
<dbReference type="Pfam" id="PF00512">
    <property type="entry name" value="HisKA"/>
    <property type="match status" value="1"/>
</dbReference>
<comment type="catalytic activity">
    <reaction evidence="1">
        <text>ATP + protein L-histidine = ADP + protein N-phospho-L-histidine.</text>
        <dbReference type="EC" id="2.7.13.3"/>
    </reaction>
</comment>
<dbReference type="Gene3D" id="1.10.287.130">
    <property type="match status" value="1"/>
</dbReference>
<dbReference type="GO" id="GO:0000155">
    <property type="term" value="F:phosphorelay sensor kinase activity"/>
    <property type="evidence" value="ECO:0007669"/>
    <property type="project" value="InterPro"/>
</dbReference>
<dbReference type="PRINTS" id="PR00344">
    <property type="entry name" value="BCTRLSENSOR"/>
</dbReference>
<dbReference type="Pfam" id="PF01590">
    <property type="entry name" value="GAF"/>
    <property type="match status" value="1"/>
</dbReference>
<dbReference type="SUPFAM" id="SSF55785">
    <property type="entry name" value="PYP-like sensor domain (PAS domain)"/>
    <property type="match status" value="2"/>
</dbReference>
<dbReference type="CDD" id="cd00075">
    <property type="entry name" value="HATPase"/>
    <property type="match status" value="1"/>
</dbReference>
<dbReference type="EC" id="2.7.13.3" evidence="4"/>
<dbReference type="Gene3D" id="3.30.565.10">
    <property type="entry name" value="Histidine kinase-like ATPase, C-terminal domain"/>
    <property type="match status" value="1"/>
</dbReference>
<dbReference type="FunFam" id="3.30.565.10:FF:000006">
    <property type="entry name" value="Sensor histidine kinase WalK"/>
    <property type="match status" value="1"/>
</dbReference>
<evidence type="ECO:0000259" key="10">
    <source>
        <dbReference type="PROSITE" id="PS50109"/>
    </source>
</evidence>
<dbReference type="InterPro" id="IPR035965">
    <property type="entry name" value="PAS-like_dom_sf"/>
</dbReference>
<evidence type="ECO:0000259" key="11">
    <source>
        <dbReference type="PROSITE" id="PS50113"/>
    </source>
</evidence>
<dbReference type="GO" id="GO:0005509">
    <property type="term" value="F:calcium ion binding"/>
    <property type="evidence" value="ECO:0007669"/>
    <property type="project" value="UniProtKB-ARBA"/>
</dbReference>
<feature type="domain" description="Histidine kinase" evidence="10">
    <location>
        <begin position="632"/>
        <end position="857"/>
    </location>
</feature>
<dbReference type="InterPro" id="IPR013655">
    <property type="entry name" value="PAS_fold_3"/>
</dbReference>
<evidence type="ECO:0000256" key="7">
    <source>
        <dbReference type="ARBA" id="ARBA00022777"/>
    </source>
</evidence>
<comment type="cofactor">
    <cofactor evidence="2">
        <name>a divalent metal cation</name>
        <dbReference type="ChEBI" id="CHEBI:60240"/>
    </cofactor>
</comment>
<evidence type="ECO:0000256" key="6">
    <source>
        <dbReference type="ARBA" id="ARBA00022679"/>
    </source>
</evidence>
<dbReference type="Gene3D" id="3.30.450.20">
    <property type="entry name" value="PAS domain"/>
    <property type="match status" value="2"/>
</dbReference>
<dbReference type="InterPro" id="IPR003661">
    <property type="entry name" value="HisK_dim/P_dom"/>
</dbReference>
<proteinExistence type="predicted"/>
<dbReference type="InterPro" id="IPR013656">
    <property type="entry name" value="PAS_4"/>
</dbReference>
<dbReference type="Pfam" id="PF08447">
    <property type="entry name" value="PAS_3"/>
    <property type="match status" value="1"/>
</dbReference>
<name>A0AA37F8G9_9ACTN</name>
<dbReference type="InterPro" id="IPR036097">
    <property type="entry name" value="HisK_dim/P_sf"/>
</dbReference>
<dbReference type="InterPro" id="IPR000700">
    <property type="entry name" value="PAS-assoc_C"/>
</dbReference>
<reference evidence="12" key="2">
    <citation type="submission" date="2022-09" db="EMBL/GenBank/DDBJ databases">
        <authorList>
            <person name="Sun Q."/>
            <person name="Ohkuma M."/>
        </authorList>
    </citation>
    <scope>NUCLEOTIDE SEQUENCE</scope>
    <source>
        <strain evidence="12">JCM 3093</strain>
    </source>
</reference>
<comment type="subcellular location">
    <subcellularLocation>
        <location evidence="3">Cell membrane</location>
    </subcellularLocation>
</comment>
<dbReference type="InterPro" id="IPR003594">
    <property type="entry name" value="HATPase_dom"/>
</dbReference>
<dbReference type="Proteomes" id="UP000627984">
    <property type="component" value="Unassembled WGS sequence"/>
</dbReference>